<evidence type="ECO:0000313" key="2">
    <source>
        <dbReference type="Proteomes" id="UP000198327"/>
    </source>
</evidence>
<reference evidence="2" key="1">
    <citation type="submission" date="2017-06" db="EMBL/GenBank/DDBJ databases">
        <authorList>
            <person name="Varghese N."/>
            <person name="Submissions S."/>
        </authorList>
    </citation>
    <scope>NUCLEOTIDE SEQUENCE [LARGE SCALE GENOMIC DNA]</scope>
    <source>
        <strain evidence="2">JCM 23211</strain>
    </source>
</reference>
<dbReference type="AlphaFoldDB" id="A0A239FLC9"/>
<dbReference type="RefSeq" id="WP_089244519.1">
    <property type="nucleotide sequence ID" value="NZ_FZOW01000003.1"/>
</dbReference>
<name>A0A239FLC9_9NOCA</name>
<protein>
    <submittedName>
        <fullName evidence="1">Uncharacterized protein</fullName>
    </submittedName>
</protein>
<keyword evidence="2" id="KW-1185">Reference proteome</keyword>
<organism evidence="1 2">
    <name type="scientific">Rhodococcoides kyotonense</name>
    <dbReference type="NCBI Taxonomy" id="398843"/>
    <lineage>
        <taxon>Bacteria</taxon>
        <taxon>Bacillati</taxon>
        <taxon>Actinomycetota</taxon>
        <taxon>Actinomycetes</taxon>
        <taxon>Mycobacteriales</taxon>
        <taxon>Nocardiaceae</taxon>
        <taxon>Rhodococcoides</taxon>
    </lineage>
</organism>
<gene>
    <name evidence="1" type="ORF">SAMN05421642_103355</name>
</gene>
<dbReference type="EMBL" id="FZOW01000003">
    <property type="protein sequence ID" value="SNS57670.1"/>
    <property type="molecule type" value="Genomic_DNA"/>
</dbReference>
<accession>A0A239FLC9</accession>
<dbReference type="Proteomes" id="UP000198327">
    <property type="component" value="Unassembled WGS sequence"/>
</dbReference>
<sequence length="134" mass="14288">MSDLSPEAIIAEHGYRFVTNAGVTNLECDCGKFHTAGRQSYDEMKSAHAAHIVSRLRDAGHTIVPMTSPTVGDLAHAFDKSTEALYAAWEAMSKARATIHDHLIGDDVASNALGQQLLRDLTAAAASPTAQEPT</sequence>
<evidence type="ECO:0000313" key="1">
    <source>
        <dbReference type="EMBL" id="SNS57670.1"/>
    </source>
</evidence>
<proteinExistence type="predicted"/>